<dbReference type="PRINTS" id="PR00332">
    <property type="entry name" value="HISTRIAD"/>
</dbReference>
<dbReference type="Pfam" id="PF01230">
    <property type="entry name" value="HIT"/>
    <property type="match status" value="1"/>
</dbReference>
<evidence type="ECO:0000313" key="6">
    <source>
        <dbReference type="Proteomes" id="UP000230564"/>
    </source>
</evidence>
<dbReference type="PANTHER" id="PTHR46648:SF1">
    <property type="entry name" value="ADENOSINE 5'-MONOPHOSPHORAMIDASE HNT1"/>
    <property type="match status" value="1"/>
</dbReference>
<proteinExistence type="predicted"/>
<accession>A0A2H0NC12</accession>
<dbReference type="AlphaFoldDB" id="A0A2H0NC12"/>
<feature type="domain" description="HIT" evidence="4">
    <location>
        <begin position="4"/>
        <end position="111"/>
    </location>
</feature>
<dbReference type="Proteomes" id="UP000230564">
    <property type="component" value="Unassembled WGS sequence"/>
</dbReference>
<dbReference type="EMBL" id="PCWQ01000013">
    <property type="protein sequence ID" value="PIR06439.1"/>
    <property type="molecule type" value="Genomic_DNA"/>
</dbReference>
<evidence type="ECO:0000259" key="4">
    <source>
        <dbReference type="PROSITE" id="PS51084"/>
    </source>
</evidence>
<dbReference type="InterPro" id="IPR036265">
    <property type="entry name" value="HIT-like_sf"/>
</dbReference>
<dbReference type="CDD" id="cd01277">
    <property type="entry name" value="HINT_subgroup"/>
    <property type="match status" value="1"/>
</dbReference>
<reference evidence="5 6" key="1">
    <citation type="submission" date="2017-09" db="EMBL/GenBank/DDBJ databases">
        <title>Depth-based differentiation of microbial function through sediment-hosted aquifers and enrichment of novel symbionts in the deep terrestrial subsurface.</title>
        <authorList>
            <person name="Probst A.J."/>
            <person name="Ladd B."/>
            <person name="Jarett J.K."/>
            <person name="Geller-Mcgrath D.E."/>
            <person name="Sieber C.M."/>
            <person name="Emerson J.B."/>
            <person name="Anantharaman K."/>
            <person name="Thomas B.C."/>
            <person name="Malmstrom R."/>
            <person name="Stieglmeier M."/>
            <person name="Klingl A."/>
            <person name="Woyke T."/>
            <person name="Ryan C.M."/>
            <person name="Banfield J.F."/>
        </authorList>
    </citation>
    <scope>NUCLEOTIDE SEQUENCE [LARGE SCALE GENOMIC DNA]</scope>
    <source>
        <strain evidence="5">CG11_big_fil_rev_8_21_14_0_20_36_20</strain>
    </source>
</reference>
<dbReference type="InterPro" id="IPR011146">
    <property type="entry name" value="HIT-like"/>
</dbReference>
<dbReference type="SUPFAM" id="SSF54197">
    <property type="entry name" value="HIT-like"/>
    <property type="match status" value="1"/>
</dbReference>
<dbReference type="InterPro" id="IPR039384">
    <property type="entry name" value="HINT"/>
</dbReference>
<dbReference type="GO" id="GO:0009117">
    <property type="term" value="P:nucleotide metabolic process"/>
    <property type="evidence" value="ECO:0007669"/>
    <property type="project" value="TreeGrafter"/>
</dbReference>
<feature type="active site" description="Tele-AMP-histidine intermediate" evidence="1">
    <location>
        <position position="98"/>
    </location>
</feature>
<comment type="caution">
    <text evidence="5">The sequence shown here is derived from an EMBL/GenBank/DDBJ whole genome shotgun (WGS) entry which is preliminary data.</text>
</comment>
<evidence type="ECO:0000256" key="3">
    <source>
        <dbReference type="PROSITE-ProRule" id="PRU00464"/>
    </source>
</evidence>
<dbReference type="Gene3D" id="3.30.428.10">
    <property type="entry name" value="HIT-like"/>
    <property type="match status" value="1"/>
</dbReference>
<name>A0A2H0NC12_9BACT</name>
<evidence type="ECO:0000256" key="2">
    <source>
        <dbReference type="PIRSR" id="PIRSR601310-3"/>
    </source>
</evidence>
<sequence length="135" mass="15245">MDCLFCKIAHEKIAAQVVYEDDNHLAFLDINPVTKGHTLVIPKKHADNFSQLSNQEAKELAGKVHQIARPLVQALGAEGYNLGMNNGPVAGQIIDHVHWHIIPRYGNDNLHLWQRSDYEADLLDQTFEKLQGKIK</sequence>
<gene>
    <name evidence="5" type="ORF">COV55_04095</name>
</gene>
<protein>
    <recommendedName>
        <fullName evidence="4">HIT domain-containing protein</fullName>
    </recommendedName>
</protein>
<feature type="short sequence motif" description="Histidine triad motif" evidence="2 3">
    <location>
        <begin position="96"/>
        <end position="100"/>
    </location>
</feature>
<organism evidence="5 6">
    <name type="scientific">Candidatus Komeilibacteria bacterium CG11_big_fil_rev_8_21_14_0_20_36_20</name>
    <dbReference type="NCBI Taxonomy" id="1974477"/>
    <lineage>
        <taxon>Bacteria</taxon>
        <taxon>Candidatus Komeiliibacteriota</taxon>
    </lineage>
</organism>
<evidence type="ECO:0000313" key="5">
    <source>
        <dbReference type="EMBL" id="PIR06439.1"/>
    </source>
</evidence>
<dbReference type="PROSITE" id="PS51084">
    <property type="entry name" value="HIT_2"/>
    <property type="match status" value="1"/>
</dbReference>
<evidence type="ECO:0000256" key="1">
    <source>
        <dbReference type="PIRSR" id="PIRSR601310-1"/>
    </source>
</evidence>
<dbReference type="GO" id="GO:0003824">
    <property type="term" value="F:catalytic activity"/>
    <property type="evidence" value="ECO:0007669"/>
    <property type="project" value="InterPro"/>
</dbReference>
<dbReference type="InterPro" id="IPR001310">
    <property type="entry name" value="Histidine_triad_HIT"/>
</dbReference>
<dbReference type="PANTHER" id="PTHR46648">
    <property type="entry name" value="HIT FAMILY PROTEIN 1"/>
    <property type="match status" value="1"/>
</dbReference>